<dbReference type="InterPro" id="IPR000719">
    <property type="entry name" value="Prot_kinase_dom"/>
</dbReference>
<dbReference type="PROSITE" id="PS00107">
    <property type="entry name" value="PROTEIN_KINASE_ATP"/>
    <property type="match status" value="1"/>
</dbReference>
<name>A0A8H4VWZ7_9AGAR</name>
<comment type="catalytic activity">
    <reaction evidence="7">
        <text>L-threonyl-[protein] + ATP = O-phospho-L-threonyl-[protein] + ADP + H(+)</text>
        <dbReference type="Rhea" id="RHEA:46608"/>
        <dbReference type="Rhea" id="RHEA-COMP:11060"/>
        <dbReference type="Rhea" id="RHEA-COMP:11605"/>
        <dbReference type="ChEBI" id="CHEBI:15378"/>
        <dbReference type="ChEBI" id="CHEBI:30013"/>
        <dbReference type="ChEBI" id="CHEBI:30616"/>
        <dbReference type="ChEBI" id="CHEBI:61977"/>
        <dbReference type="ChEBI" id="CHEBI:456216"/>
        <dbReference type="EC" id="2.7.11.1"/>
    </reaction>
</comment>
<dbReference type="EC" id="2.7.11.1" evidence="1"/>
<dbReference type="SMART" id="SM00220">
    <property type="entry name" value="S_TKc"/>
    <property type="match status" value="1"/>
</dbReference>
<evidence type="ECO:0000256" key="1">
    <source>
        <dbReference type="ARBA" id="ARBA00012513"/>
    </source>
</evidence>
<dbReference type="InterPro" id="IPR008271">
    <property type="entry name" value="Ser/Thr_kinase_AS"/>
</dbReference>
<reference evidence="12 13" key="1">
    <citation type="submission" date="2019-12" db="EMBL/GenBank/DDBJ databases">
        <authorList>
            <person name="Floudas D."/>
            <person name="Bentzer J."/>
            <person name="Ahren D."/>
            <person name="Johansson T."/>
            <person name="Persson P."/>
            <person name="Tunlid A."/>
        </authorList>
    </citation>
    <scope>NUCLEOTIDE SEQUENCE [LARGE SCALE GENOMIC DNA]</scope>
    <source>
        <strain evidence="12 13">CBS 102.39</strain>
    </source>
</reference>
<evidence type="ECO:0000256" key="5">
    <source>
        <dbReference type="ARBA" id="ARBA00022777"/>
    </source>
</evidence>
<dbReference type="GO" id="GO:0005524">
    <property type="term" value="F:ATP binding"/>
    <property type="evidence" value="ECO:0007669"/>
    <property type="project" value="UniProtKB-UniRule"/>
</dbReference>
<protein>
    <recommendedName>
        <fullName evidence="1">non-specific serine/threonine protein kinase</fullName>
        <ecNumber evidence="1">2.7.11.1</ecNumber>
    </recommendedName>
</protein>
<dbReference type="GO" id="GO:0005737">
    <property type="term" value="C:cytoplasm"/>
    <property type="evidence" value="ECO:0007669"/>
    <property type="project" value="TreeGrafter"/>
</dbReference>
<comment type="caution">
    <text evidence="12">The sequence shown here is derived from an EMBL/GenBank/DDBJ whole genome shotgun (WGS) entry which is preliminary data.</text>
</comment>
<dbReference type="SUPFAM" id="SSF56112">
    <property type="entry name" value="Protein kinase-like (PK-like)"/>
    <property type="match status" value="1"/>
</dbReference>
<dbReference type="Proteomes" id="UP000521872">
    <property type="component" value="Unassembled WGS sequence"/>
</dbReference>
<keyword evidence="4 9" id="KW-0547">Nucleotide-binding</keyword>
<dbReference type="InterPro" id="IPR011009">
    <property type="entry name" value="Kinase-like_dom_sf"/>
</dbReference>
<keyword evidence="2 10" id="KW-0723">Serine/threonine-protein kinase</keyword>
<dbReference type="AlphaFoldDB" id="A0A8H4VWZ7"/>
<comment type="similarity">
    <text evidence="10">Belongs to the protein kinase superfamily.</text>
</comment>
<evidence type="ECO:0000256" key="10">
    <source>
        <dbReference type="RuleBase" id="RU000304"/>
    </source>
</evidence>
<proteinExistence type="inferred from homology"/>
<evidence type="ECO:0000256" key="9">
    <source>
        <dbReference type="PROSITE-ProRule" id="PRU10141"/>
    </source>
</evidence>
<evidence type="ECO:0000256" key="8">
    <source>
        <dbReference type="ARBA" id="ARBA00048679"/>
    </source>
</evidence>
<gene>
    <name evidence="12" type="ORF">D9613_001342</name>
</gene>
<dbReference type="FunFam" id="1.10.510.10:FF:000571">
    <property type="entry name" value="Maternal embryonic leucine zipper kinase"/>
    <property type="match status" value="1"/>
</dbReference>
<organism evidence="12 13">
    <name type="scientific">Agrocybe pediades</name>
    <dbReference type="NCBI Taxonomy" id="84607"/>
    <lineage>
        <taxon>Eukaryota</taxon>
        <taxon>Fungi</taxon>
        <taxon>Dikarya</taxon>
        <taxon>Basidiomycota</taxon>
        <taxon>Agaricomycotina</taxon>
        <taxon>Agaricomycetes</taxon>
        <taxon>Agaricomycetidae</taxon>
        <taxon>Agaricales</taxon>
        <taxon>Agaricineae</taxon>
        <taxon>Strophariaceae</taxon>
        <taxon>Agrocybe</taxon>
    </lineage>
</organism>
<evidence type="ECO:0000259" key="11">
    <source>
        <dbReference type="PROSITE" id="PS50011"/>
    </source>
</evidence>
<feature type="domain" description="Protein kinase" evidence="11">
    <location>
        <begin position="12"/>
        <end position="281"/>
    </location>
</feature>
<keyword evidence="6 9" id="KW-0067">ATP-binding</keyword>
<evidence type="ECO:0000256" key="7">
    <source>
        <dbReference type="ARBA" id="ARBA00047899"/>
    </source>
</evidence>
<evidence type="ECO:0000313" key="13">
    <source>
        <dbReference type="Proteomes" id="UP000521872"/>
    </source>
</evidence>
<dbReference type="Pfam" id="PF00069">
    <property type="entry name" value="Pkinase"/>
    <property type="match status" value="1"/>
</dbReference>
<keyword evidence="3" id="KW-0808">Transferase</keyword>
<sequence>MGGPQFPKVAGFQLVAEVGGGGFATVYRAVNIETEQVAACKVMKLTEETTDKERKLVEREMRIHSSLKHNNVLEFLNAVVVEVKHRALYFPGIYMLLEYASGGDLFDKIVDTKGLDEDVARIYFRQLVSGMKYLHSQGVCHRDLKPENILLDAAGTLKVCDFGLASVYRLKGTGRTRLLTEKCGSLPYVAPELNSDKPYEAEPIDVWGVGIILYALLAGYTPWDEPTAKSEEFSSYVNGEAFGCEPWTNFSARAFSMLTGILTIDPEIRLRFDDIVQHPWYLESSELEERANPVEIAERLTQRIRENGELTVAAPALTDEDDPMGEEKEDEDVVMTSSTHKSQFTQSLMLFSQTQSGARYTPHLTRFYAAIGPSLLIGFIKEFLESANCQSRSIPPEKNEHGDGEVYRLRIGGYDTRKQKFKGWVDVENFKYKGTEGSFCVMRRDEGNPICWRQLWKRVIQSESVEPHVLKK</sequence>
<keyword evidence="5" id="KW-0418">Kinase</keyword>
<dbReference type="PANTHER" id="PTHR43895:SF32">
    <property type="entry name" value="SERINE_THREONINE-PROTEIN KINASE CHK1"/>
    <property type="match status" value="1"/>
</dbReference>
<comment type="catalytic activity">
    <reaction evidence="8">
        <text>L-seryl-[protein] + ATP = O-phospho-L-seryl-[protein] + ADP + H(+)</text>
        <dbReference type="Rhea" id="RHEA:17989"/>
        <dbReference type="Rhea" id="RHEA-COMP:9863"/>
        <dbReference type="Rhea" id="RHEA-COMP:11604"/>
        <dbReference type="ChEBI" id="CHEBI:15378"/>
        <dbReference type="ChEBI" id="CHEBI:29999"/>
        <dbReference type="ChEBI" id="CHEBI:30616"/>
        <dbReference type="ChEBI" id="CHEBI:83421"/>
        <dbReference type="ChEBI" id="CHEBI:456216"/>
        <dbReference type="EC" id="2.7.11.1"/>
    </reaction>
</comment>
<evidence type="ECO:0000256" key="6">
    <source>
        <dbReference type="ARBA" id="ARBA00022840"/>
    </source>
</evidence>
<dbReference type="GO" id="GO:0004674">
    <property type="term" value="F:protein serine/threonine kinase activity"/>
    <property type="evidence" value="ECO:0007669"/>
    <property type="project" value="UniProtKB-KW"/>
</dbReference>
<dbReference type="Gene3D" id="1.10.510.10">
    <property type="entry name" value="Transferase(Phosphotransferase) domain 1"/>
    <property type="match status" value="1"/>
</dbReference>
<evidence type="ECO:0000256" key="3">
    <source>
        <dbReference type="ARBA" id="ARBA00022679"/>
    </source>
</evidence>
<evidence type="ECO:0000256" key="2">
    <source>
        <dbReference type="ARBA" id="ARBA00022527"/>
    </source>
</evidence>
<dbReference type="GO" id="GO:0035861">
    <property type="term" value="C:site of double-strand break"/>
    <property type="evidence" value="ECO:0007669"/>
    <property type="project" value="TreeGrafter"/>
</dbReference>
<evidence type="ECO:0000256" key="4">
    <source>
        <dbReference type="ARBA" id="ARBA00022741"/>
    </source>
</evidence>
<dbReference type="EMBL" id="JAACJL010000001">
    <property type="protein sequence ID" value="KAF4622994.1"/>
    <property type="molecule type" value="Genomic_DNA"/>
</dbReference>
<dbReference type="PROSITE" id="PS00108">
    <property type="entry name" value="PROTEIN_KINASE_ST"/>
    <property type="match status" value="1"/>
</dbReference>
<keyword evidence="13" id="KW-1185">Reference proteome</keyword>
<dbReference type="InterPro" id="IPR017441">
    <property type="entry name" value="Protein_kinase_ATP_BS"/>
</dbReference>
<dbReference type="PANTHER" id="PTHR43895">
    <property type="entry name" value="CALCIUM/CALMODULIN-DEPENDENT PROTEIN KINASE KINASE-RELATED"/>
    <property type="match status" value="1"/>
</dbReference>
<feature type="binding site" evidence="9">
    <location>
        <position position="41"/>
    </location>
    <ligand>
        <name>ATP</name>
        <dbReference type="ChEBI" id="CHEBI:30616"/>
    </ligand>
</feature>
<accession>A0A8H4VWZ7</accession>
<evidence type="ECO:0000313" key="12">
    <source>
        <dbReference type="EMBL" id="KAF4622994.1"/>
    </source>
</evidence>
<dbReference type="GO" id="GO:0005634">
    <property type="term" value="C:nucleus"/>
    <property type="evidence" value="ECO:0007669"/>
    <property type="project" value="TreeGrafter"/>
</dbReference>
<dbReference type="PROSITE" id="PS50011">
    <property type="entry name" value="PROTEIN_KINASE_DOM"/>
    <property type="match status" value="1"/>
</dbReference>
<dbReference type="GO" id="GO:0007095">
    <property type="term" value="P:mitotic G2 DNA damage checkpoint signaling"/>
    <property type="evidence" value="ECO:0007669"/>
    <property type="project" value="TreeGrafter"/>
</dbReference>